<name>A0A2S6FVK0_9CLOT</name>
<keyword evidence="1" id="KW-0812">Transmembrane</keyword>
<sequence length="360" mass="40854">MDCKFMLVKNKYKFVYTQKIIVLEDNFAYNIKEDISLFIKELSLYGVILKDLCKSTPSFDTKNLLLNISFSLLEEKTLTSLIKRNRSLPIKSLSEFTDESPRFIKKWENYLIAYYLIISNPQYNNIKNYLNIQATNVDSTENISDESKLNSDSSKDNATSTALTLYDKSQTNNLCTGILLTSNKNKGIILNCYGEFIRIKLLEEPSSRIGLIVSGAKTNSWRLYKYPLSISVFVIIVLSLIYLLLQNQISTTIILEANASLKINVNTMHKVTKVIPKDSNGKEISSNLNLNGKSIDQSLGLILNKGKELNFIEERSTIYIYINGSKLNEKDLSSCETFVKENGIDARINNSGENHNINPK</sequence>
<evidence type="ECO:0000259" key="2">
    <source>
        <dbReference type="Pfam" id="PF23750"/>
    </source>
</evidence>
<evidence type="ECO:0000313" key="3">
    <source>
        <dbReference type="EMBL" id="PPK46341.1"/>
    </source>
</evidence>
<proteinExistence type="predicted"/>
<keyword evidence="1" id="KW-1133">Transmembrane helix</keyword>
<dbReference type="Pfam" id="PF23750">
    <property type="entry name" value="RsgI_M"/>
    <property type="match status" value="1"/>
</dbReference>
<evidence type="ECO:0000256" key="1">
    <source>
        <dbReference type="SAM" id="Phobius"/>
    </source>
</evidence>
<evidence type="ECO:0000313" key="4">
    <source>
        <dbReference type="Proteomes" id="UP000239863"/>
    </source>
</evidence>
<accession>A0A2S6FVK0</accession>
<dbReference type="STRING" id="37659.GCA_000703125_00424"/>
<dbReference type="Proteomes" id="UP000239863">
    <property type="component" value="Unassembled WGS sequence"/>
</dbReference>
<dbReference type="OrthoDB" id="1899922at2"/>
<protein>
    <recommendedName>
        <fullName evidence="2">Anti-sigma factor RsgI-like middle domain-containing protein</fullName>
    </recommendedName>
</protein>
<feature type="transmembrane region" description="Helical" evidence="1">
    <location>
        <begin position="226"/>
        <end position="245"/>
    </location>
</feature>
<dbReference type="EMBL" id="PTIS01000017">
    <property type="protein sequence ID" value="PPK46341.1"/>
    <property type="molecule type" value="Genomic_DNA"/>
</dbReference>
<organism evidence="3 4">
    <name type="scientific">Clostridium algidicarnis DSM 15099</name>
    <dbReference type="NCBI Taxonomy" id="1121295"/>
    <lineage>
        <taxon>Bacteria</taxon>
        <taxon>Bacillati</taxon>
        <taxon>Bacillota</taxon>
        <taxon>Clostridia</taxon>
        <taxon>Eubacteriales</taxon>
        <taxon>Clostridiaceae</taxon>
        <taxon>Clostridium</taxon>
    </lineage>
</organism>
<dbReference type="AlphaFoldDB" id="A0A2S6FVK0"/>
<feature type="domain" description="Anti-sigma factor RsgI-like middle" evidence="2">
    <location>
        <begin position="253"/>
        <end position="353"/>
    </location>
</feature>
<dbReference type="InterPro" id="IPR055431">
    <property type="entry name" value="RsgI_M"/>
</dbReference>
<dbReference type="RefSeq" id="WP_104410496.1">
    <property type="nucleotide sequence ID" value="NZ_PTIS01000017.1"/>
</dbReference>
<keyword evidence="1" id="KW-0472">Membrane</keyword>
<gene>
    <name evidence="3" type="ORF">BD821_11742</name>
</gene>
<reference evidence="3 4" key="1">
    <citation type="submission" date="2018-02" db="EMBL/GenBank/DDBJ databases">
        <title>Genomic Encyclopedia of Archaeal and Bacterial Type Strains, Phase II (KMG-II): from individual species to whole genera.</title>
        <authorList>
            <person name="Goeker M."/>
        </authorList>
    </citation>
    <scope>NUCLEOTIDE SEQUENCE [LARGE SCALE GENOMIC DNA]</scope>
    <source>
        <strain evidence="3 4">DSM 15099</strain>
    </source>
</reference>
<comment type="caution">
    <text evidence="3">The sequence shown here is derived from an EMBL/GenBank/DDBJ whole genome shotgun (WGS) entry which is preliminary data.</text>
</comment>